<dbReference type="Gene3D" id="1.10.10.60">
    <property type="entry name" value="Homeodomain-like"/>
    <property type="match status" value="1"/>
</dbReference>
<evidence type="ECO:0000313" key="10">
    <source>
        <dbReference type="Proteomes" id="UP001363622"/>
    </source>
</evidence>
<dbReference type="InterPro" id="IPR050224">
    <property type="entry name" value="TALE_homeobox"/>
</dbReference>
<evidence type="ECO:0000256" key="5">
    <source>
        <dbReference type="PROSITE-ProRule" id="PRU00108"/>
    </source>
</evidence>
<feature type="region of interest" description="Disordered" evidence="6">
    <location>
        <begin position="313"/>
        <end position="345"/>
    </location>
</feature>
<feature type="domain" description="C2H2-type" evidence="8">
    <location>
        <begin position="413"/>
        <end position="441"/>
    </location>
</feature>
<keyword evidence="4" id="KW-0863">Zinc-finger</keyword>
<feature type="compositionally biased region" description="Polar residues" evidence="6">
    <location>
        <begin position="235"/>
        <end position="246"/>
    </location>
</feature>
<dbReference type="PROSITE" id="PS00028">
    <property type="entry name" value="ZINC_FINGER_C2H2_1"/>
    <property type="match status" value="1"/>
</dbReference>
<reference evidence="9 10" key="1">
    <citation type="submission" date="2024-04" db="EMBL/GenBank/DDBJ databases">
        <title>Phyllosticta paracitricarpa is synonymous to the EU quarantine fungus P. citricarpa based on phylogenomic analyses.</title>
        <authorList>
            <consortium name="Lawrence Berkeley National Laboratory"/>
            <person name="Van Ingen-Buijs V.A."/>
            <person name="Van Westerhoven A.C."/>
            <person name="Haridas S."/>
            <person name="Skiadas P."/>
            <person name="Martin F."/>
            <person name="Groenewald J.Z."/>
            <person name="Crous P.W."/>
            <person name="Seidl M.F."/>
        </authorList>
    </citation>
    <scope>NUCLEOTIDE SEQUENCE [LARGE SCALE GENOMIC DNA]</scope>
    <source>
        <strain evidence="9 10">CBS 123371</strain>
    </source>
</reference>
<dbReference type="InterPro" id="IPR008422">
    <property type="entry name" value="KN_HD"/>
</dbReference>
<evidence type="ECO:0000259" key="8">
    <source>
        <dbReference type="PROSITE" id="PS50157"/>
    </source>
</evidence>
<keyword evidence="1 5" id="KW-0238">DNA-binding</keyword>
<dbReference type="InterPro" id="IPR009057">
    <property type="entry name" value="Homeodomain-like_sf"/>
</dbReference>
<feature type="compositionally biased region" description="Low complexity" evidence="6">
    <location>
        <begin position="758"/>
        <end position="771"/>
    </location>
</feature>
<dbReference type="SUPFAM" id="SSF46689">
    <property type="entry name" value="Homeodomain-like"/>
    <property type="match status" value="1"/>
</dbReference>
<evidence type="ECO:0000256" key="2">
    <source>
        <dbReference type="ARBA" id="ARBA00023155"/>
    </source>
</evidence>
<dbReference type="Pfam" id="PF03221">
    <property type="entry name" value="HTH_Tnp_Tc5"/>
    <property type="match status" value="1"/>
</dbReference>
<feature type="compositionally biased region" description="Polar residues" evidence="6">
    <location>
        <begin position="316"/>
        <end position="345"/>
    </location>
</feature>
<name>A0ABR1KY42_9PEZI</name>
<feature type="compositionally biased region" description="Polar residues" evidence="6">
    <location>
        <begin position="850"/>
        <end position="867"/>
    </location>
</feature>
<dbReference type="CDD" id="cd00086">
    <property type="entry name" value="homeodomain"/>
    <property type="match status" value="1"/>
</dbReference>
<accession>A0ABR1KY42</accession>
<organism evidence="9 10">
    <name type="scientific">Phyllosticta citriasiana</name>
    <dbReference type="NCBI Taxonomy" id="595635"/>
    <lineage>
        <taxon>Eukaryota</taxon>
        <taxon>Fungi</taxon>
        <taxon>Dikarya</taxon>
        <taxon>Ascomycota</taxon>
        <taxon>Pezizomycotina</taxon>
        <taxon>Dothideomycetes</taxon>
        <taxon>Dothideomycetes incertae sedis</taxon>
        <taxon>Botryosphaeriales</taxon>
        <taxon>Phyllostictaceae</taxon>
        <taxon>Phyllosticta</taxon>
    </lineage>
</organism>
<dbReference type="PANTHER" id="PTHR11850">
    <property type="entry name" value="HOMEOBOX PROTEIN TRANSCRIPTION FACTORS"/>
    <property type="match status" value="1"/>
</dbReference>
<dbReference type="SMART" id="SM00355">
    <property type="entry name" value="ZnF_C2H2"/>
    <property type="match status" value="3"/>
</dbReference>
<keyword evidence="4" id="KW-0862">Zinc</keyword>
<keyword evidence="3 5" id="KW-0539">Nucleus</keyword>
<dbReference type="SMART" id="SM00389">
    <property type="entry name" value="HOX"/>
    <property type="match status" value="1"/>
</dbReference>
<keyword evidence="10" id="KW-1185">Reference proteome</keyword>
<evidence type="ECO:0000259" key="7">
    <source>
        <dbReference type="PROSITE" id="PS50071"/>
    </source>
</evidence>
<evidence type="ECO:0000256" key="3">
    <source>
        <dbReference type="ARBA" id="ARBA00023242"/>
    </source>
</evidence>
<feature type="region of interest" description="Disordered" evidence="6">
    <location>
        <begin position="377"/>
        <end position="407"/>
    </location>
</feature>
<dbReference type="InterPro" id="IPR013087">
    <property type="entry name" value="Znf_C2H2_type"/>
</dbReference>
<keyword evidence="2 5" id="KW-0371">Homeobox</keyword>
<feature type="compositionally biased region" description="Basic and acidic residues" evidence="6">
    <location>
        <begin position="220"/>
        <end position="233"/>
    </location>
</feature>
<dbReference type="InterPro" id="IPR001356">
    <property type="entry name" value="HD"/>
</dbReference>
<sequence length="867" mass="97408">MDHLDPELVLRQQQIQQMDSLFDFGEAAMPDAPALNNSDNHAHHAHANSQSQPSPFGTCVLHPHDDGCLCVGTGLVDLADTSLATRELATDGDLNNDWTINFSNSILGYSKPEQPCDYCRVRQFDCFMTFEGQTGCSPCNALFRTCSFNKPTQERRPRNVVDTLHVVAEDKQQEFGTLTGTKVLTGIKTHEDRAQRKSGVRFSKSAIRALTEWIVTHSDHPYPTEQEKDELRQKTGLSETQMNNWFANARRRKKHMPRRLDTDRLGPSSAIDIPNLPNQSWKDLNPMERWKISPPENEPAPLTAIAQAVRQHTPPLDNNSSTQTSRHGSSASSGPQSRRAPSSASFEITSVNSALSSQDDSFGSMFSFDSGNSRQSWGSFGSFGPNGIRKERRRRRHQNFKSQKPGDDGRRVFQCTFCTDSFKSKYDWSRHEKSLHLSLEKWICAPLGPIITCTASGQRRCVFCAEIDPSKEHLENHNWTVCEEKSPEQRTFYRKDHLRQHMRLMHDCKLNELMESWKSETTYIRSRCGFCRKTFDTWQDRVDHLAKEFRNGAQMKDWKGCRGFDPQVALLVTNAMPPYLIGSESKTPNPFKASEPASLAWHFSAVPDPGASRYETVANAGFFQPDQEYAWASILQQEGIGPTTSLPSNNLPPAGSMSATAWEILTVRLGRYTKVQMSRGIKPTDNMLQREARRIIYDEDDGWEQTAADNPEWLELFKKAHGIVNVGNNFDRGDTLEDLGMLGNVQQYLIDNPIQGFAPATQPTSTQTSPTNESSGFPSTTAHNSSCPDDMMRMTDNYCAKMMLGGPNISWGDTFAFGTSLDGGGDLSGGGLDFQMDGLDIGDREENGRRQTWNGFPNYMPKNNSMR</sequence>
<dbReference type="PROSITE" id="PS50157">
    <property type="entry name" value="ZINC_FINGER_C2H2_2"/>
    <property type="match status" value="1"/>
</dbReference>
<feature type="region of interest" description="Disordered" evidence="6">
    <location>
        <begin position="844"/>
        <end position="867"/>
    </location>
</feature>
<feature type="region of interest" description="Disordered" evidence="6">
    <location>
        <begin position="32"/>
        <end position="51"/>
    </location>
</feature>
<dbReference type="Proteomes" id="UP001363622">
    <property type="component" value="Unassembled WGS sequence"/>
</dbReference>
<feature type="compositionally biased region" description="Polar residues" evidence="6">
    <location>
        <begin position="772"/>
        <end position="787"/>
    </location>
</feature>
<dbReference type="PROSITE" id="PS50071">
    <property type="entry name" value="HOMEOBOX_2"/>
    <property type="match status" value="1"/>
</dbReference>
<comment type="subcellular location">
    <subcellularLocation>
        <location evidence="5">Nucleus</location>
    </subcellularLocation>
</comment>
<feature type="domain" description="Homeobox" evidence="7">
    <location>
        <begin position="193"/>
        <end position="256"/>
    </location>
</feature>
<keyword evidence="4" id="KW-0479">Metal-binding</keyword>
<evidence type="ECO:0000313" key="9">
    <source>
        <dbReference type="EMBL" id="KAK7523763.1"/>
    </source>
</evidence>
<dbReference type="Pfam" id="PF05920">
    <property type="entry name" value="Homeobox_KN"/>
    <property type="match status" value="1"/>
</dbReference>
<feature type="region of interest" description="Disordered" evidence="6">
    <location>
        <begin position="757"/>
        <end position="788"/>
    </location>
</feature>
<gene>
    <name evidence="9" type="ORF">IWZ03DRAFT_365446</name>
</gene>
<feature type="compositionally biased region" description="Basic residues" evidence="6">
    <location>
        <begin position="390"/>
        <end position="399"/>
    </location>
</feature>
<evidence type="ECO:0000256" key="4">
    <source>
        <dbReference type="PROSITE-ProRule" id="PRU00042"/>
    </source>
</evidence>
<evidence type="ECO:0000256" key="1">
    <source>
        <dbReference type="ARBA" id="ARBA00023125"/>
    </source>
</evidence>
<proteinExistence type="predicted"/>
<feature type="region of interest" description="Disordered" evidence="6">
    <location>
        <begin position="220"/>
        <end position="282"/>
    </location>
</feature>
<protein>
    <submittedName>
        <fullName evidence="9">Uncharacterized protein</fullName>
    </submittedName>
</protein>
<comment type="caution">
    <text evidence="9">The sequence shown here is derived from an EMBL/GenBank/DDBJ whole genome shotgun (WGS) entry which is preliminary data.</text>
</comment>
<feature type="DNA-binding region" description="Homeobox" evidence="5">
    <location>
        <begin position="195"/>
        <end position="257"/>
    </location>
</feature>
<dbReference type="InterPro" id="IPR006600">
    <property type="entry name" value="HTH_CenpB_DNA-bd_dom"/>
</dbReference>
<dbReference type="EMBL" id="JBBPHU010000001">
    <property type="protein sequence ID" value="KAK7523763.1"/>
    <property type="molecule type" value="Genomic_DNA"/>
</dbReference>
<evidence type="ECO:0000256" key="6">
    <source>
        <dbReference type="SAM" id="MobiDB-lite"/>
    </source>
</evidence>